<evidence type="ECO:0000256" key="5">
    <source>
        <dbReference type="ARBA" id="ARBA00023002"/>
    </source>
</evidence>
<comment type="subunit">
    <text evidence="2">Homodimer.</text>
</comment>
<gene>
    <name evidence="9" type="ORF">BCAMP_06130</name>
</gene>
<dbReference type="PRINTS" id="PR00469">
    <property type="entry name" value="PNDRDTASEII"/>
</dbReference>
<reference evidence="9 10" key="1">
    <citation type="submission" date="2012-12" db="EMBL/GenBank/DDBJ databases">
        <title>Novel taxa of Listeriaceae from agricultural environments in the United States.</title>
        <authorList>
            <person name="den Bakker H.C."/>
            <person name="Allred A."/>
            <person name="Warchocki S."/>
            <person name="Wright E.M."/>
            <person name="Burrell A."/>
            <person name="Nightingale K.K."/>
            <person name="Kephart D."/>
            <person name="Wiedmann M."/>
        </authorList>
    </citation>
    <scope>NUCLEOTIDE SEQUENCE [LARGE SCALE GENOMIC DNA]</scope>
    <source>
        <strain evidence="9 10">FSL F6-1037</strain>
    </source>
</reference>
<keyword evidence="5" id="KW-0560">Oxidoreductase</keyword>
<accession>W7CSX5</accession>
<dbReference type="GO" id="GO:0016668">
    <property type="term" value="F:oxidoreductase activity, acting on a sulfur group of donors, NAD(P) as acceptor"/>
    <property type="evidence" value="ECO:0007669"/>
    <property type="project" value="UniProtKB-ARBA"/>
</dbReference>
<evidence type="ECO:0000256" key="2">
    <source>
        <dbReference type="ARBA" id="ARBA00011738"/>
    </source>
</evidence>
<dbReference type="InterPro" id="IPR008255">
    <property type="entry name" value="Pyr_nucl-diS_OxRdtase_2_AS"/>
</dbReference>
<dbReference type="InterPro" id="IPR050097">
    <property type="entry name" value="Ferredoxin-NADP_redctase_2"/>
</dbReference>
<keyword evidence="4" id="KW-0274">FAD</keyword>
<evidence type="ECO:0000256" key="7">
    <source>
        <dbReference type="ARBA" id="ARBA00023284"/>
    </source>
</evidence>
<evidence type="ECO:0000256" key="3">
    <source>
        <dbReference type="ARBA" id="ARBA00022630"/>
    </source>
</evidence>
<name>W7CSX5_9LIST</name>
<evidence type="ECO:0000256" key="4">
    <source>
        <dbReference type="ARBA" id="ARBA00022827"/>
    </source>
</evidence>
<evidence type="ECO:0000259" key="8">
    <source>
        <dbReference type="Pfam" id="PF07992"/>
    </source>
</evidence>
<evidence type="ECO:0000256" key="6">
    <source>
        <dbReference type="ARBA" id="ARBA00023157"/>
    </source>
</evidence>
<dbReference type="PANTHER" id="PTHR48105">
    <property type="entry name" value="THIOREDOXIN REDUCTASE 1-RELATED-RELATED"/>
    <property type="match status" value="1"/>
</dbReference>
<dbReference type="PROSITE" id="PS00573">
    <property type="entry name" value="PYRIDINE_REDOX_2"/>
    <property type="match status" value="1"/>
</dbReference>
<evidence type="ECO:0000313" key="9">
    <source>
        <dbReference type="EMBL" id="EUJ40002.1"/>
    </source>
</evidence>
<feature type="domain" description="FAD/NAD(P)-binding" evidence="8">
    <location>
        <begin position="2"/>
        <end position="186"/>
    </location>
</feature>
<comment type="cofactor">
    <cofactor evidence="1">
        <name>FAD</name>
        <dbReference type="ChEBI" id="CHEBI:57692"/>
    </cofactor>
</comment>
<dbReference type="InterPro" id="IPR023753">
    <property type="entry name" value="FAD/NAD-binding_dom"/>
</dbReference>
<evidence type="ECO:0000256" key="1">
    <source>
        <dbReference type="ARBA" id="ARBA00001974"/>
    </source>
</evidence>
<keyword evidence="10" id="KW-1185">Reference proteome</keyword>
<evidence type="ECO:0000313" key="10">
    <source>
        <dbReference type="Proteomes" id="UP000019243"/>
    </source>
</evidence>
<dbReference type="InterPro" id="IPR036188">
    <property type="entry name" value="FAD/NAD-bd_sf"/>
</dbReference>
<dbReference type="SUPFAM" id="SSF51905">
    <property type="entry name" value="FAD/NAD(P)-binding domain"/>
    <property type="match status" value="1"/>
</dbReference>
<dbReference type="PRINTS" id="PR00368">
    <property type="entry name" value="FADPNR"/>
</dbReference>
<organism evidence="9 10">
    <name type="scientific">Brochothrix campestris FSL F6-1037</name>
    <dbReference type="NCBI Taxonomy" id="1265861"/>
    <lineage>
        <taxon>Bacteria</taxon>
        <taxon>Bacillati</taxon>
        <taxon>Bacillota</taxon>
        <taxon>Bacilli</taxon>
        <taxon>Bacillales</taxon>
        <taxon>Listeriaceae</taxon>
        <taxon>Brochothrix</taxon>
    </lineage>
</organism>
<protein>
    <submittedName>
        <fullName evidence="9">Thioredoxin reductase</fullName>
    </submittedName>
</protein>
<dbReference type="PATRIC" id="fig|1265861.3.peg.1213"/>
<keyword evidence="6" id="KW-1015">Disulfide bond</keyword>
<dbReference type="Gene3D" id="3.50.50.60">
    <property type="entry name" value="FAD/NAD(P)-binding domain"/>
    <property type="match status" value="1"/>
</dbReference>
<comment type="caution">
    <text evidence="9">The sequence shown here is derived from an EMBL/GenBank/DDBJ whole genome shotgun (WGS) entry which is preliminary data.</text>
</comment>
<keyword evidence="3" id="KW-0285">Flavoprotein</keyword>
<keyword evidence="7" id="KW-0676">Redox-active center</keyword>
<dbReference type="Proteomes" id="UP000019243">
    <property type="component" value="Unassembled WGS sequence"/>
</dbReference>
<sequence>MIATGAEHRKVAVEGEDAYSGRGVSYCAVCDGAFFKNQELIVIGGGDSAVEEGTYLTRFADKVTIVHRRDKLRATPLIQKRAFDNEKVDFIWNHTIKAIKGDDKKVGSVVLENTVDGSTQEIAASGVFVYVGIIPLTEPFKDLGILNEEGYIKTNRNMETSIPGIFAAGDVRDTNLRQIVTAAADGGIAGQFVLKYLEDLEEREAAETK</sequence>
<dbReference type="AlphaFoldDB" id="W7CSX5"/>
<dbReference type="Pfam" id="PF07992">
    <property type="entry name" value="Pyr_redox_2"/>
    <property type="match status" value="1"/>
</dbReference>
<dbReference type="STRING" id="1265861.BCAMP_06130"/>
<proteinExistence type="predicted"/>
<dbReference type="EMBL" id="AODH01000022">
    <property type="protein sequence ID" value="EUJ40002.1"/>
    <property type="molecule type" value="Genomic_DNA"/>
</dbReference>